<name>A0ABY6Q484_9GAMM</name>
<sequence length="762" mass="80309">MSKVLKERLQKAEQGLSRRSFIAGIAGSSLMMSMGSLVSGCSSDQASKALATGDLTKLFSPNIWFEINGAGEVLINIVRAEMGQHVGTSLAQIVADELGADWSTVSFKHVDTDPKWGVMVTGGSWSVHTSFTALSQAGAAGRTILIDAAAKLMGVDAQTCRAEKGVISSGTKSLTFAEVVSNGDFSRTITEDELASMPVKAPADRQVIGRDLRNLDVADKSQGSAVYGLDAELPGMAYAMPLLPPTRYGSQVVQIDERAAKSIDGYIGAIEIKDPSQTVQACVVVAAETMPAALKAAKAVKVEWVSGPTAKVTESAILEEGARLASDPEAGALFVSEGDISAAKARAAGSLTATYTTSTALHFTMEPQNALVEFGADGKCHIHAGNQWQSLILPYLAQALEMPETDIVIHQYYLGGGYGRRLFGDQMIPAALAARELNRPVKLIFDRSSDSRFDCVRSPSVCAFEASFDGDGSLSGIDHAVVAGWPTKTMAPGFIGTGIDGEGQIDGFSINGADHWYSLPAHRVRAINNELAQETFLPGWLRAVGPGWISWGVESFLDEIAHKQGQDPVAMRLGMLDGEGKNAGGAGSTAGGARRLARVLKDVAARAGWGRDMPANEGLGIGVGHGQERGMPTWVACVAHVAVDPDSGDVTLKKLWQTIDVGTVVNPDGAMAQAEGAALWGVSLALHEGASFADGQVAEQNLDRYTPLRMRDVPELDIAFIESEEFPSGLGEPPLIPVAPAIGNAIFAASGQRVRELPIRLS</sequence>
<dbReference type="PANTHER" id="PTHR47495:SF2">
    <property type="entry name" value="ALDEHYDE DEHYDROGENASE"/>
    <property type="match status" value="1"/>
</dbReference>
<accession>A0ABY6Q484</accession>
<dbReference type="PROSITE" id="PS51318">
    <property type="entry name" value="TAT"/>
    <property type="match status" value="1"/>
</dbReference>
<dbReference type="Gene3D" id="3.30.365.10">
    <property type="entry name" value="Aldehyde oxidase/xanthine dehydrogenase, molybdopterin binding domain"/>
    <property type="match status" value="4"/>
</dbReference>
<dbReference type="SUPFAM" id="SSF56003">
    <property type="entry name" value="Molybdenum cofactor-binding domain"/>
    <property type="match status" value="2"/>
</dbReference>
<evidence type="ECO:0000313" key="3">
    <source>
        <dbReference type="Proteomes" id="UP001317963"/>
    </source>
</evidence>
<keyword evidence="3" id="KW-1185">Reference proteome</keyword>
<dbReference type="Pfam" id="PF20256">
    <property type="entry name" value="MoCoBD_2"/>
    <property type="match status" value="2"/>
</dbReference>
<dbReference type="SUPFAM" id="SSF54665">
    <property type="entry name" value="CO dehydrogenase molybdoprotein N-domain-like"/>
    <property type="match status" value="1"/>
</dbReference>
<dbReference type="RefSeq" id="WP_279242898.1">
    <property type="nucleotide sequence ID" value="NZ_CP036501.1"/>
</dbReference>
<dbReference type="InterPro" id="IPR008274">
    <property type="entry name" value="AldOxase/xan_DH_MoCoBD1"/>
</dbReference>
<protein>
    <submittedName>
        <fullName evidence="2">Xanthine dehydrogenase family protein molybdopterin-binding subunit</fullName>
    </submittedName>
</protein>
<dbReference type="InterPro" id="IPR052516">
    <property type="entry name" value="N-heterocyclic_Hydroxylase"/>
</dbReference>
<dbReference type="Gene3D" id="3.90.1170.50">
    <property type="entry name" value="Aldehyde oxidase/xanthine dehydrogenase, a/b hammerhead"/>
    <property type="match status" value="2"/>
</dbReference>
<reference evidence="2 3" key="1">
    <citation type="submission" date="2019-02" db="EMBL/GenBank/DDBJ databases">
        <title>Halieaceae_genomes.</title>
        <authorList>
            <person name="Li S.-H."/>
        </authorList>
    </citation>
    <scope>NUCLEOTIDE SEQUENCE [LARGE SCALE GENOMIC DNA]</scope>
    <source>
        <strain evidence="2 3">JH123</strain>
    </source>
</reference>
<dbReference type="InterPro" id="IPR046867">
    <property type="entry name" value="AldOxase/xan_DH_MoCoBD2"/>
</dbReference>
<gene>
    <name evidence="2" type="ORF">E0F26_04750</name>
</gene>
<dbReference type="PIRSF" id="PIRSF036389">
    <property type="entry name" value="IOR_B"/>
    <property type="match status" value="1"/>
</dbReference>
<dbReference type="InterPro" id="IPR036856">
    <property type="entry name" value="Ald_Oxase/Xan_DH_a/b_sf"/>
</dbReference>
<dbReference type="InterPro" id="IPR000674">
    <property type="entry name" value="Ald_Oxase/Xan_DH_a/b"/>
</dbReference>
<feature type="domain" description="Aldehyde oxidase/xanthine dehydrogenase a/b hammerhead" evidence="1">
    <location>
        <begin position="222"/>
        <end position="308"/>
    </location>
</feature>
<dbReference type="InterPro" id="IPR006311">
    <property type="entry name" value="TAT_signal"/>
</dbReference>
<dbReference type="PANTHER" id="PTHR47495">
    <property type="entry name" value="ALDEHYDE DEHYDROGENASE"/>
    <property type="match status" value="1"/>
</dbReference>
<dbReference type="SMART" id="SM01008">
    <property type="entry name" value="Ald_Xan_dh_C"/>
    <property type="match status" value="1"/>
</dbReference>
<dbReference type="Proteomes" id="UP001317963">
    <property type="component" value="Chromosome"/>
</dbReference>
<organism evidence="2 3">
    <name type="scientific">Candidatus Paraluminiphilus aquimaris</name>
    <dbReference type="NCBI Taxonomy" id="2518994"/>
    <lineage>
        <taxon>Bacteria</taxon>
        <taxon>Pseudomonadati</taxon>
        <taxon>Pseudomonadota</taxon>
        <taxon>Gammaproteobacteria</taxon>
        <taxon>Cellvibrionales</taxon>
        <taxon>Halieaceae</taxon>
        <taxon>Candidatus Paraluminiphilus</taxon>
    </lineage>
</organism>
<dbReference type="InterPro" id="IPR037165">
    <property type="entry name" value="AldOxase/xan_DH_Mopterin-bd_sf"/>
</dbReference>
<evidence type="ECO:0000313" key="2">
    <source>
        <dbReference type="EMBL" id="UZP74089.1"/>
    </source>
</evidence>
<dbReference type="Pfam" id="PF02738">
    <property type="entry name" value="MoCoBD_1"/>
    <property type="match status" value="1"/>
</dbReference>
<dbReference type="EMBL" id="CP036501">
    <property type="protein sequence ID" value="UZP74089.1"/>
    <property type="molecule type" value="Genomic_DNA"/>
</dbReference>
<dbReference type="InterPro" id="IPR012368">
    <property type="entry name" value="OxRdtase_Mopterin-bd_su_IorB"/>
</dbReference>
<evidence type="ECO:0000259" key="1">
    <source>
        <dbReference type="SMART" id="SM01008"/>
    </source>
</evidence>
<proteinExistence type="predicted"/>